<dbReference type="HOGENOM" id="CLU_095991_0_0_9"/>
<dbReference type="InterPro" id="IPR001005">
    <property type="entry name" value="SANT/Myb"/>
</dbReference>
<reference evidence="4 5" key="2">
    <citation type="journal article" date="2013" name="Genome Announc.">
        <title>Genome Sequence of Growth-Improving Paenibacillus mucilaginosus Strain KNP414.</title>
        <authorList>
            <person name="Lu J.J."/>
            <person name="Wang J.F."/>
            <person name="Hu X.F."/>
        </authorList>
    </citation>
    <scope>NUCLEOTIDE SEQUENCE [LARGE SCALE GENOMIC DNA]</scope>
    <source>
        <strain evidence="4 5">KNP414</strain>
    </source>
</reference>
<sequence length="183" mass="20910">MNERKDCWKPQEDSLLAEVILEHIRSGSTQLAAFEEVGERLARTAAACGFRWNAVVRHSYLAAIKQAKLDRKAMKQAKHPRPIRLARTQPGGWSLERADTVIEQIRAYLIRSDELVRQLKEMEDELDAKNRRIHELEEQLMLAGTGGPADSTLTEDFKKMLKLLERARLSGLLTDNFEQSQIS</sequence>
<feature type="domain" description="HTH myb-type" evidence="3">
    <location>
        <begin position="1"/>
        <end position="60"/>
    </location>
</feature>
<dbReference type="InterPro" id="IPR017930">
    <property type="entry name" value="Myb_dom"/>
</dbReference>
<dbReference type="PANTHER" id="PTHR41302">
    <property type="entry name" value="PRESPORE-SPECIFIC TRANSCRIPTIONAL REGULATOR RSFA-RELATED"/>
    <property type="match status" value="1"/>
</dbReference>
<accession>F8F6V6</accession>
<dbReference type="AlphaFoldDB" id="F8F6V6"/>
<evidence type="ECO:0000259" key="3">
    <source>
        <dbReference type="PROSITE" id="PS51294"/>
    </source>
</evidence>
<evidence type="ECO:0000313" key="5">
    <source>
        <dbReference type="Proteomes" id="UP000006620"/>
    </source>
</evidence>
<dbReference type="InterPro" id="IPR014243">
    <property type="entry name" value="RsfA-like"/>
</dbReference>
<name>F8F6V6_PAEMK</name>
<dbReference type="PROSITE" id="PS51294">
    <property type="entry name" value="HTH_MYB"/>
    <property type="match status" value="1"/>
</dbReference>
<proteinExistence type="predicted"/>
<dbReference type="PANTHER" id="PTHR41302:SF2">
    <property type="entry name" value="PRESPORE SPECIFIC TRANSCRIPTIONAL ACTIVATOR RSFA"/>
    <property type="match status" value="1"/>
</dbReference>
<evidence type="ECO:0000259" key="2">
    <source>
        <dbReference type="PROSITE" id="PS50090"/>
    </source>
</evidence>
<organism evidence="4 5">
    <name type="scientific">Paenibacillus mucilaginosus (strain KNP414)</name>
    <dbReference type="NCBI Taxonomy" id="1036673"/>
    <lineage>
        <taxon>Bacteria</taxon>
        <taxon>Bacillati</taxon>
        <taxon>Bacillota</taxon>
        <taxon>Bacilli</taxon>
        <taxon>Bacillales</taxon>
        <taxon>Paenibacillaceae</taxon>
        <taxon>Paenibacillus</taxon>
    </lineage>
</organism>
<dbReference type="NCBIfam" id="TIGR02894">
    <property type="entry name" value="DNA_bind_RsfA"/>
    <property type="match status" value="1"/>
</dbReference>
<feature type="coiled-coil region" evidence="1">
    <location>
        <begin position="105"/>
        <end position="139"/>
    </location>
</feature>
<dbReference type="PROSITE" id="PS50090">
    <property type="entry name" value="MYB_LIKE"/>
    <property type="match status" value="1"/>
</dbReference>
<keyword evidence="1" id="KW-0175">Coiled coil</keyword>
<dbReference type="Proteomes" id="UP000006620">
    <property type="component" value="Chromosome"/>
</dbReference>
<dbReference type="RefSeq" id="WP_013918775.1">
    <property type="nucleotide sequence ID" value="NC_015690.1"/>
</dbReference>
<dbReference type="PATRIC" id="fig|1036673.3.peg.4713"/>
<feature type="domain" description="Myb-like" evidence="2">
    <location>
        <begin position="1"/>
        <end position="56"/>
    </location>
</feature>
<gene>
    <name evidence="4" type="ordered locus">KNP414_05098</name>
</gene>
<protein>
    <submittedName>
        <fullName evidence="4">Transcription factor, RsfA family</fullName>
    </submittedName>
</protein>
<evidence type="ECO:0000256" key="1">
    <source>
        <dbReference type="SAM" id="Coils"/>
    </source>
</evidence>
<dbReference type="KEGG" id="pms:KNP414_05098"/>
<dbReference type="EMBL" id="CP002869">
    <property type="protein sequence ID" value="AEI43622.1"/>
    <property type="molecule type" value="Genomic_DNA"/>
</dbReference>
<reference evidence="5" key="1">
    <citation type="submission" date="2011-06" db="EMBL/GenBank/DDBJ databases">
        <title>Complete genome sequence of Paenibacillus mucilaginosus KNP414.</title>
        <authorList>
            <person name="Wang J."/>
            <person name="Hu S."/>
            <person name="Hu X."/>
            <person name="Zhang B."/>
            <person name="Dong D."/>
            <person name="Zhang S."/>
            <person name="Zhao K."/>
            <person name="Wu D."/>
        </authorList>
    </citation>
    <scope>NUCLEOTIDE SEQUENCE [LARGE SCALE GENOMIC DNA]</scope>
    <source>
        <strain evidence="5">KNP414</strain>
    </source>
</reference>
<evidence type="ECO:0000313" key="4">
    <source>
        <dbReference type="EMBL" id="AEI43622.1"/>
    </source>
</evidence>